<gene>
    <name evidence="2" type="ORF">SAMN04488561_5109</name>
</gene>
<reference evidence="3" key="1">
    <citation type="submission" date="2016-10" db="EMBL/GenBank/DDBJ databases">
        <authorList>
            <person name="Varghese N."/>
            <person name="Submissions S."/>
        </authorList>
    </citation>
    <scope>NUCLEOTIDE SEQUENCE [LARGE SCALE GENOMIC DNA]</scope>
    <source>
        <strain evidence="3">DSM 45237</strain>
    </source>
</reference>
<keyword evidence="3" id="KW-1185">Reference proteome</keyword>
<evidence type="ECO:0000256" key="1">
    <source>
        <dbReference type="SAM" id="MobiDB-lite"/>
    </source>
</evidence>
<protein>
    <submittedName>
        <fullName evidence="2">Uncharacterized protein</fullName>
    </submittedName>
</protein>
<dbReference type="RefSeq" id="WP_069109083.1">
    <property type="nucleotide sequence ID" value="NZ_FNUC01000004.1"/>
</dbReference>
<feature type="region of interest" description="Disordered" evidence="1">
    <location>
        <begin position="29"/>
        <end position="64"/>
    </location>
</feature>
<feature type="compositionally biased region" description="Gly residues" evidence="1">
    <location>
        <begin position="30"/>
        <end position="45"/>
    </location>
</feature>
<name>A0A1H5PPZ6_9ACTN</name>
<dbReference type="PROSITE" id="PS51257">
    <property type="entry name" value="PROKAR_LIPOPROTEIN"/>
    <property type="match status" value="1"/>
</dbReference>
<evidence type="ECO:0000313" key="3">
    <source>
        <dbReference type="Proteomes" id="UP000181980"/>
    </source>
</evidence>
<evidence type="ECO:0000313" key="2">
    <source>
        <dbReference type="EMBL" id="SEF15866.1"/>
    </source>
</evidence>
<dbReference type="Proteomes" id="UP000181980">
    <property type="component" value="Unassembled WGS sequence"/>
</dbReference>
<accession>A0A1H5PPZ6</accession>
<organism evidence="2 3">
    <name type="scientific">Jiangella alba</name>
    <dbReference type="NCBI Taxonomy" id="561176"/>
    <lineage>
        <taxon>Bacteria</taxon>
        <taxon>Bacillati</taxon>
        <taxon>Actinomycetota</taxon>
        <taxon>Actinomycetes</taxon>
        <taxon>Jiangellales</taxon>
        <taxon>Jiangellaceae</taxon>
        <taxon>Jiangella</taxon>
    </lineage>
</organism>
<dbReference type="OrthoDB" id="3403621at2"/>
<sequence length="386" mass="40933">MTNWRARARLLAYACVAGLVLTGCGDDDGSGGQNDGGNGTSGQSGDGEELSPLEQYLGEDSGLGGSGGMTVAFSMADLGEDERQQMRQVEELVASCMQEAGFEYIPADPGGGEGGDDPFADAYSLPPDEFAREYGYGMTTLMDPGKETETEDTDPNKPIRDGLSEAALEQYNRALFGDTVEMSGGGAVAIAPGDGEQSAPQDQGCYGEASAEVYGDEGLMGDFDMSEFEGLFEDLDALRQRVESDPRMVEATEAWAACMAEAGYSEFDTTGQPEETVMNRMSELYGWDSESPTEPPSGEDDGEGDPSVTIGGGGEDIDEAALAELQEYEIAVATADYDCEQQEYAEVQKDVAWGFEEEFVDQHEAELERYRDAMAEGPAGSAGGIG</sequence>
<dbReference type="STRING" id="561176.SAMN04488561_5109"/>
<dbReference type="AlphaFoldDB" id="A0A1H5PPZ6"/>
<dbReference type="EMBL" id="FNUC01000004">
    <property type="protein sequence ID" value="SEF15866.1"/>
    <property type="molecule type" value="Genomic_DNA"/>
</dbReference>
<feature type="region of interest" description="Disordered" evidence="1">
    <location>
        <begin position="286"/>
        <end position="315"/>
    </location>
</feature>
<proteinExistence type="predicted"/>